<organism evidence="2 3">
    <name type="scientific">Microdochium bolleyi</name>
    <dbReference type="NCBI Taxonomy" id="196109"/>
    <lineage>
        <taxon>Eukaryota</taxon>
        <taxon>Fungi</taxon>
        <taxon>Dikarya</taxon>
        <taxon>Ascomycota</taxon>
        <taxon>Pezizomycotina</taxon>
        <taxon>Sordariomycetes</taxon>
        <taxon>Xylariomycetidae</taxon>
        <taxon>Xylariales</taxon>
        <taxon>Microdochiaceae</taxon>
        <taxon>Microdochium</taxon>
    </lineage>
</organism>
<evidence type="ECO:0000256" key="1">
    <source>
        <dbReference type="SAM" id="MobiDB-lite"/>
    </source>
</evidence>
<dbReference type="OrthoDB" id="2159131at2759"/>
<sequence>MRLAQDRVGSRHGADSDEQTPSSRRRGDGKRSDAPIVDHAGHIDLFPEERDRVNKDNERRLREDKRRNPDAEREKAKKQRELEDQYTMRFSNAAGRDVAEHLTSGRGPWYTGSDAHLDRAAAIDTPGKDAFGREDPGRKARDEMRVGANDPLAMMKRGAAKVREVEKERQKIN</sequence>
<protein>
    <submittedName>
        <fullName evidence="2">Uncharacterized protein</fullName>
    </submittedName>
</protein>
<dbReference type="PANTHER" id="PTHR22093">
    <property type="entry name" value="LEUKOCYTE RECEPTOR CLUSTER LRC MEMBER 1"/>
    <property type="match status" value="1"/>
</dbReference>
<feature type="compositionally biased region" description="Basic and acidic residues" evidence="1">
    <location>
        <begin position="1"/>
        <end position="15"/>
    </location>
</feature>
<feature type="compositionally biased region" description="Basic and acidic residues" evidence="1">
    <location>
        <begin position="39"/>
        <end position="83"/>
    </location>
</feature>
<dbReference type="STRING" id="196109.A0A136JHF4"/>
<gene>
    <name evidence="2" type="ORF">Micbo1qcDRAFT_155072</name>
</gene>
<feature type="compositionally biased region" description="Basic and acidic residues" evidence="1">
    <location>
        <begin position="122"/>
        <end position="145"/>
    </location>
</feature>
<feature type="compositionally biased region" description="Basic and acidic residues" evidence="1">
    <location>
        <begin position="161"/>
        <end position="173"/>
    </location>
</feature>
<dbReference type="PANTHER" id="PTHR22093:SF0">
    <property type="entry name" value="LEUKOCYTE RECEPTOR CLUSTER MEMBER 1"/>
    <property type="match status" value="1"/>
</dbReference>
<evidence type="ECO:0000313" key="2">
    <source>
        <dbReference type="EMBL" id="KXJ96516.1"/>
    </source>
</evidence>
<dbReference type="InParanoid" id="A0A136JHF4"/>
<accession>A0A136JHF4</accession>
<evidence type="ECO:0000313" key="3">
    <source>
        <dbReference type="Proteomes" id="UP000070501"/>
    </source>
</evidence>
<feature type="region of interest" description="Disordered" evidence="1">
    <location>
        <begin position="122"/>
        <end position="173"/>
    </location>
</feature>
<dbReference type="InterPro" id="IPR039875">
    <property type="entry name" value="LENG1-like"/>
</dbReference>
<feature type="non-terminal residue" evidence="2">
    <location>
        <position position="173"/>
    </location>
</feature>
<name>A0A136JHF4_9PEZI</name>
<keyword evidence="3" id="KW-1185">Reference proteome</keyword>
<proteinExistence type="predicted"/>
<dbReference type="Proteomes" id="UP000070501">
    <property type="component" value="Unassembled WGS sequence"/>
</dbReference>
<dbReference type="EMBL" id="KQ964245">
    <property type="protein sequence ID" value="KXJ96516.1"/>
    <property type="molecule type" value="Genomic_DNA"/>
</dbReference>
<reference evidence="3" key="1">
    <citation type="submission" date="2016-02" db="EMBL/GenBank/DDBJ databases">
        <title>Draft genome sequence of Microdochium bolleyi, a fungal endophyte of beachgrass.</title>
        <authorList>
            <consortium name="DOE Joint Genome Institute"/>
            <person name="David A.S."/>
            <person name="May G."/>
            <person name="Haridas S."/>
            <person name="Lim J."/>
            <person name="Wang M."/>
            <person name="Labutti K."/>
            <person name="Lipzen A."/>
            <person name="Barry K."/>
            <person name="Grigoriev I.V."/>
        </authorList>
    </citation>
    <scope>NUCLEOTIDE SEQUENCE [LARGE SCALE GENOMIC DNA]</scope>
    <source>
        <strain evidence="3">J235TASD1</strain>
    </source>
</reference>
<dbReference type="AlphaFoldDB" id="A0A136JHF4"/>
<feature type="region of interest" description="Disordered" evidence="1">
    <location>
        <begin position="1"/>
        <end position="84"/>
    </location>
</feature>